<dbReference type="STRING" id="28092.WM40_14980"/>
<dbReference type="Proteomes" id="UP000033618">
    <property type="component" value="Unassembled WGS sequence"/>
</dbReference>
<sequence>MPINGTSSVQWTVDTTAALTPSTSAAVMTGLSSTIEAVGIDSTTLRSFIDTAGMLKNGGLALTNAYGSVSSFKQWMQGGPPLSGNALATMAHGLNAMAVLDQVAGNTAGLANYTDMAGGLVNASKMIAGLQKGDMAQVLFSGAKLCATLAQTGSPIAAVTISIAEQAYNLYGR</sequence>
<evidence type="ECO:0000313" key="2">
    <source>
        <dbReference type="Proteomes" id="UP000033618"/>
    </source>
</evidence>
<proteinExistence type="predicted"/>
<keyword evidence="2" id="KW-1185">Reference proteome</keyword>
<name>A0A0F5JYX7_9BURK</name>
<organism evidence="1 2">
    <name type="scientific">Robbsia andropogonis</name>
    <dbReference type="NCBI Taxonomy" id="28092"/>
    <lineage>
        <taxon>Bacteria</taxon>
        <taxon>Pseudomonadati</taxon>
        <taxon>Pseudomonadota</taxon>
        <taxon>Betaproteobacteria</taxon>
        <taxon>Burkholderiales</taxon>
        <taxon>Burkholderiaceae</taxon>
        <taxon>Robbsia</taxon>
    </lineage>
</organism>
<dbReference type="AlphaFoldDB" id="A0A0F5JYX7"/>
<protein>
    <submittedName>
        <fullName evidence="1">Uncharacterized protein</fullName>
    </submittedName>
</protein>
<reference evidence="1 2" key="1">
    <citation type="submission" date="2015-03" db="EMBL/GenBank/DDBJ databases">
        <title>Draft Genome Sequence of Burkholderia andropogonis type strain ICMP2807, isolated from Sorghum bicolor.</title>
        <authorList>
            <person name="Lopes-Santos L."/>
            <person name="Castro D.B."/>
            <person name="Ottoboni L.M."/>
            <person name="Park D."/>
            <person name="Weirc B.S."/>
            <person name="Destefano S.A."/>
        </authorList>
    </citation>
    <scope>NUCLEOTIDE SEQUENCE [LARGE SCALE GENOMIC DNA]</scope>
    <source>
        <strain evidence="1 2">ICMP2807</strain>
    </source>
</reference>
<comment type="caution">
    <text evidence="1">The sequence shown here is derived from an EMBL/GenBank/DDBJ whole genome shotgun (WGS) entry which is preliminary data.</text>
</comment>
<gene>
    <name evidence="1" type="ORF">WM40_14980</name>
</gene>
<dbReference type="EMBL" id="LAQU01000015">
    <property type="protein sequence ID" value="KKB62824.1"/>
    <property type="molecule type" value="Genomic_DNA"/>
</dbReference>
<dbReference type="RefSeq" id="WP_024903314.1">
    <property type="nucleotide sequence ID" value="NZ_CADFGU010000007.1"/>
</dbReference>
<accession>A0A0F5JYX7</accession>
<evidence type="ECO:0000313" key="1">
    <source>
        <dbReference type="EMBL" id="KKB62824.1"/>
    </source>
</evidence>
<dbReference type="PATRIC" id="fig|28092.6.peg.3540"/>